<feature type="compositionally biased region" description="Basic and acidic residues" evidence="1">
    <location>
        <begin position="15"/>
        <end position="24"/>
    </location>
</feature>
<organism evidence="2 3">
    <name type="scientific">Knufia peltigerae</name>
    <dbReference type="NCBI Taxonomy" id="1002370"/>
    <lineage>
        <taxon>Eukaryota</taxon>
        <taxon>Fungi</taxon>
        <taxon>Dikarya</taxon>
        <taxon>Ascomycota</taxon>
        <taxon>Pezizomycotina</taxon>
        <taxon>Eurotiomycetes</taxon>
        <taxon>Chaetothyriomycetidae</taxon>
        <taxon>Chaetothyriales</taxon>
        <taxon>Trichomeriaceae</taxon>
        <taxon>Knufia</taxon>
    </lineage>
</organism>
<keyword evidence="3" id="KW-1185">Reference proteome</keyword>
<evidence type="ECO:0000313" key="3">
    <source>
        <dbReference type="Proteomes" id="UP001172681"/>
    </source>
</evidence>
<dbReference type="Proteomes" id="UP001172681">
    <property type="component" value="Unassembled WGS sequence"/>
</dbReference>
<feature type="compositionally biased region" description="Polar residues" evidence="1">
    <location>
        <begin position="105"/>
        <end position="118"/>
    </location>
</feature>
<protein>
    <submittedName>
        <fullName evidence="2">Uncharacterized protein</fullName>
    </submittedName>
</protein>
<name>A0AA38XW59_9EURO</name>
<feature type="region of interest" description="Disordered" evidence="1">
    <location>
        <begin position="234"/>
        <end position="276"/>
    </location>
</feature>
<evidence type="ECO:0000256" key="1">
    <source>
        <dbReference type="SAM" id="MobiDB-lite"/>
    </source>
</evidence>
<sequence length="394" mass="44337">MSGWKVISGYLSPHRPVDEVRYETPEPTFSPSPPSAYLSQDLICEDEEIMPPQSHQPLRTQEVPDSDYESMSDVSRDLVRETKYQNDSDVDTKTTRRSSRVMTGAPSSISATSGSQHTRVPPHTDEVTHKPPSPFRTPLSRGRRSSARRNERTQSLSQRSRTVSTGSNTRKEATYDTPLLQAEVYPSRSLRKRTVQQTNPYKFDKYQHTISRKSGHSADSEDVEEAVYEEIEMTQTRLSSKNKSKASTAANKRKLNATPSKKNGKRRRFSSNASVTAEDNQVNSFDPARVTLKVWLDGFPAAGAPTTLFACGDVEGLFDFIVKSWGWSFEGARIRYAIISFPWLSEESNILLRPGLRESFTKMVSEVEKAECWKSGGDEASCEIKITVYLQSKD</sequence>
<proteinExistence type="predicted"/>
<comment type="caution">
    <text evidence="2">The sequence shown here is derived from an EMBL/GenBank/DDBJ whole genome shotgun (WGS) entry which is preliminary data.</text>
</comment>
<feature type="compositionally biased region" description="Polar residues" evidence="1">
    <location>
        <begin position="153"/>
        <end position="168"/>
    </location>
</feature>
<accession>A0AA38XW59</accession>
<dbReference type="AlphaFoldDB" id="A0AA38XW59"/>
<feature type="compositionally biased region" description="Low complexity" evidence="1">
    <location>
        <begin position="239"/>
        <end position="250"/>
    </location>
</feature>
<feature type="region of interest" description="Disordered" evidence="1">
    <location>
        <begin position="15"/>
        <end position="179"/>
    </location>
</feature>
<gene>
    <name evidence="2" type="ORF">H2204_010364</name>
</gene>
<reference evidence="2" key="1">
    <citation type="submission" date="2022-10" db="EMBL/GenBank/DDBJ databases">
        <title>Culturing micro-colonial fungi from biological soil crusts in the Mojave desert and describing Neophaeococcomyces mojavensis, and introducing the new genera and species Taxawa tesnikishii.</title>
        <authorList>
            <person name="Kurbessoian T."/>
            <person name="Stajich J.E."/>
        </authorList>
    </citation>
    <scope>NUCLEOTIDE SEQUENCE</scope>
    <source>
        <strain evidence="2">TK_35</strain>
    </source>
</reference>
<dbReference type="EMBL" id="JAPDRN010000087">
    <property type="protein sequence ID" value="KAJ9625391.1"/>
    <property type="molecule type" value="Genomic_DNA"/>
</dbReference>
<evidence type="ECO:0000313" key="2">
    <source>
        <dbReference type="EMBL" id="KAJ9625391.1"/>
    </source>
</evidence>
<feature type="compositionally biased region" description="Basic and acidic residues" evidence="1">
    <location>
        <begin position="74"/>
        <end position="94"/>
    </location>
</feature>